<sequence length="93" mass="10074">MPLNLENTPSCSSQTAGDCGIKTLDYYLKQNRAMAIPSGASPEEKQHLHLQEECNTDTSASVALVPAQTASKTIIHTEFEQLKVTLKTIGLSK</sequence>
<dbReference type="OrthoDB" id="2687402at2759"/>
<dbReference type="STRING" id="1036808.A0A0C3DD64"/>
<name>A0A0C3DD64_9AGAM</name>
<dbReference type="AlphaFoldDB" id="A0A0C3DD64"/>
<dbReference type="InParanoid" id="A0A0C3DD64"/>
<accession>A0A0C3DD64</accession>
<organism evidence="1 2">
    <name type="scientific">Scleroderma citrinum Foug A</name>
    <dbReference type="NCBI Taxonomy" id="1036808"/>
    <lineage>
        <taxon>Eukaryota</taxon>
        <taxon>Fungi</taxon>
        <taxon>Dikarya</taxon>
        <taxon>Basidiomycota</taxon>
        <taxon>Agaricomycotina</taxon>
        <taxon>Agaricomycetes</taxon>
        <taxon>Agaricomycetidae</taxon>
        <taxon>Boletales</taxon>
        <taxon>Sclerodermatineae</taxon>
        <taxon>Sclerodermataceae</taxon>
        <taxon>Scleroderma</taxon>
    </lineage>
</organism>
<proteinExistence type="predicted"/>
<gene>
    <name evidence="1" type="ORF">SCLCIDRAFT_27903</name>
</gene>
<dbReference type="Proteomes" id="UP000053989">
    <property type="component" value="Unassembled WGS sequence"/>
</dbReference>
<dbReference type="HOGENOM" id="CLU_2400993_0_0_1"/>
<reference evidence="1 2" key="1">
    <citation type="submission" date="2014-04" db="EMBL/GenBank/DDBJ databases">
        <authorList>
            <consortium name="DOE Joint Genome Institute"/>
            <person name="Kuo A."/>
            <person name="Kohler A."/>
            <person name="Nagy L.G."/>
            <person name="Floudas D."/>
            <person name="Copeland A."/>
            <person name="Barry K.W."/>
            <person name="Cichocki N."/>
            <person name="Veneault-Fourrey C."/>
            <person name="LaButti K."/>
            <person name="Lindquist E.A."/>
            <person name="Lipzen A."/>
            <person name="Lundell T."/>
            <person name="Morin E."/>
            <person name="Murat C."/>
            <person name="Sun H."/>
            <person name="Tunlid A."/>
            <person name="Henrissat B."/>
            <person name="Grigoriev I.V."/>
            <person name="Hibbett D.S."/>
            <person name="Martin F."/>
            <person name="Nordberg H.P."/>
            <person name="Cantor M.N."/>
            <person name="Hua S.X."/>
        </authorList>
    </citation>
    <scope>NUCLEOTIDE SEQUENCE [LARGE SCALE GENOMIC DNA]</scope>
    <source>
        <strain evidence="1 2">Foug A</strain>
    </source>
</reference>
<evidence type="ECO:0000313" key="1">
    <source>
        <dbReference type="EMBL" id="KIM58635.1"/>
    </source>
</evidence>
<protein>
    <submittedName>
        <fullName evidence="1">Uncharacterized protein</fullName>
    </submittedName>
</protein>
<reference evidence="2" key="2">
    <citation type="submission" date="2015-01" db="EMBL/GenBank/DDBJ databases">
        <title>Evolutionary Origins and Diversification of the Mycorrhizal Mutualists.</title>
        <authorList>
            <consortium name="DOE Joint Genome Institute"/>
            <consortium name="Mycorrhizal Genomics Consortium"/>
            <person name="Kohler A."/>
            <person name="Kuo A."/>
            <person name="Nagy L.G."/>
            <person name="Floudas D."/>
            <person name="Copeland A."/>
            <person name="Barry K.W."/>
            <person name="Cichocki N."/>
            <person name="Veneault-Fourrey C."/>
            <person name="LaButti K."/>
            <person name="Lindquist E.A."/>
            <person name="Lipzen A."/>
            <person name="Lundell T."/>
            <person name="Morin E."/>
            <person name="Murat C."/>
            <person name="Riley R."/>
            <person name="Ohm R."/>
            <person name="Sun H."/>
            <person name="Tunlid A."/>
            <person name="Henrissat B."/>
            <person name="Grigoriev I.V."/>
            <person name="Hibbett D.S."/>
            <person name="Martin F."/>
        </authorList>
    </citation>
    <scope>NUCLEOTIDE SEQUENCE [LARGE SCALE GENOMIC DNA]</scope>
    <source>
        <strain evidence="2">Foug A</strain>
    </source>
</reference>
<dbReference type="EMBL" id="KN822083">
    <property type="protein sequence ID" value="KIM58635.1"/>
    <property type="molecule type" value="Genomic_DNA"/>
</dbReference>
<evidence type="ECO:0000313" key="2">
    <source>
        <dbReference type="Proteomes" id="UP000053989"/>
    </source>
</evidence>
<keyword evidence="2" id="KW-1185">Reference proteome</keyword>